<reference evidence="2 3" key="1">
    <citation type="submission" date="2019-07" db="EMBL/GenBank/DDBJ databases">
        <title>The pathways for chlorine oxyanion respiration interact through the shared metabolite chlorate.</title>
        <authorList>
            <person name="Barnum T.P."/>
            <person name="Cheng Y."/>
            <person name="Hill K.A."/>
            <person name="Lucas L.N."/>
            <person name="Carlson H.K."/>
            <person name="Coates J.D."/>
        </authorList>
    </citation>
    <scope>NUCLEOTIDE SEQUENCE [LARGE SCALE GENOMIC DNA]</scope>
    <source>
        <strain evidence="2 3">SFB-3</strain>
    </source>
</reference>
<dbReference type="PROSITE" id="PS51787">
    <property type="entry name" value="LON_N"/>
    <property type="match status" value="1"/>
</dbReference>
<dbReference type="OrthoDB" id="8558970at2"/>
<name>A0A557R106_9RHOO</name>
<dbReference type="InterPro" id="IPR015947">
    <property type="entry name" value="PUA-like_sf"/>
</dbReference>
<evidence type="ECO:0000313" key="3">
    <source>
        <dbReference type="Proteomes" id="UP000319502"/>
    </source>
</evidence>
<dbReference type="InterPro" id="IPR046336">
    <property type="entry name" value="Lon_prtase_N_sf"/>
</dbReference>
<dbReference type="Gene3D" id="1.10.4060.10">
    <property type="entry name" value="BPP1347 like domain"/>
    <property type="match status" value="1"/>
</dbReference>
<evidence type="ECO:0000313" key="2">
    <source>
        <dbReference type="EMBL" id="TVO58830.1"/>
    </source>
</evidence>
<keyword evidence="3" id="KW-1185">Reference proteome</keyword>
<dbReference type="InterPro" id="IPR003111">
    <property type="entry name" value="Lon_prtase_N"/>
</dbReference>
<dbReference type="Pfam" id="PF02190">
    <property type="entry name" value="LON_substr_bdg"/>
    <property type="match status" value="1"/>
</dbReference>
<sequence length="195" mass="21560">MSQTTTLPLFPLQAVLFPGGHLPLRIFEPRYMDMLAECLRVKSTFGICLIAAGGETGEAAVPHAVGTEARVVAADADTVNEVNIVVAGERRFRITDHSVDRMQLLTGEVEWLPPLPVTPLPAAQANLIPLLERIVKDLGERVPQPHLFEDAEWVGARYAEVLPISLLARQKLLELDDVVSRLEIIQQYLGQRNLL</sequence>
<organism evidence="2 3">
    <name type="scientific">Denitromonas halophila</name>
    <dbReference type="NCBI Taxonomy" id="1629404"/>
    <lineage>
        <taxon>Bacteria</taxon>
        <taxon>Pseudomonadati</taxon>
        <taxon>Pseudomonadota</taxon>
        <taxon>Betaproteobacteria</taxon>
        <taxon>Rhodocyclales</taxon>
        <taxon>Zoogloeaceae</taxon>
        <taxon>Denitromonas</taxon>
    </lineage>
</organism>
<feature type="domain" description="Lon N-terminal" evidence="1">
    <location>
        <begin position="4"/>
        <end position="193"/>
    </location>
</feature>
<dbReference type="Gene3D" id="2.30.130.40">
    <property type="entry name" value="LON domain-like"/>
    <property type="match status" value="1"/>
</dbReference>
<protein>
    <submittedName>
        <fullName evidence="2">Peptidase S16</fullName>
    </submittedName>
</protein>
<dbReference type="PANTHER" id="PTHR46732">
    <property type="entry name" value="ATP-DEPENDENT PROTEASE LA (LON) DOMAIN PROTEIN"/>
    <property type="match status" value="1"/>
</dbReference>
<dbReference type="Proteomes" id="UP000319502">
    <property type="component" value="Unassembled WGS sequence"/>
</dbReference>
<dbReference type="SMART" id="SM00464">
    <property type="entry name" value="LON"/>
    <property type="match status" value="1"/>
</dbReference>
<dbReference type="RefSeq" id="WP_144308350.1">
    <property type="nucleotide sequence ID" value="NZ_VMNK01000003.1"/>
</dbReference>
<proteinExistence type="predicted"/>
<dbReference type="SUPFAM" id="SSF88697">
    <property type="entry name" value="PUA domain-like"/>
    <property type="match status" value="1"/>
</dbReference>
<gene>
    <name evidence="2" type="ORF">FHP91_03980</name>
</gene>
<evidence type="ECO:0000259" key="1">
    <source>
        <dbReference type="PROSITE" id="PS51787"/>
    </source>
</evidence>
<dbReference type="AlphaFoldDB" id="A0A557R106"/>
<accession>A0A557R106</accession>
<dbReference type="PANTHER" id="PTHR46732:SF8">
    <property type="entry name" value="ATP-DEPENDENT PROTEASE LA (LON) DOMAIN PROTEIN"/>
    <property type="match status" value="1"/>
</dbReference>
<dbReference type="EMBL" id="VMNK01000003">
    <property type="protein sequence ID" value="TVO58830.1"/>
    <property type="molecule type" value="Genomic_DNA"/>
</dbReference>
<comment type="caution">
    <text evidence="2">The sequence shown here is derived from an EMBL/GenBank/DDBJ whole genome shotgun (WGS) entry which is preliminary data.</text>
</comment>